<dbReference type="STRING" id="1123402.SAMN02583745_01573"/>
<dbReference type="RefSeq" id="WP_093319393.1">
    <property type="nucleotide sequence ID" value="NZ_FOHV01000010.1"/>
</dbReference>
<gene>
    <name evidence="2" type="ORF">SAMN02583745_01573</name>
</gene>
<sequence>MKKEKNTFKISDSLESMMTKLGVRQDAIRYNRSQSLTSDRQQLLSMWMSSWLSRKICDRKSRDMTRKWREVKSNSLSAEEITEYERLENQLNVKEVFRQATQWASLFGTGAILIITDKTNIKSAMTPLGDDERVIRLMAVDRHSMAAHSNRLVNDVFDPDFGSPEHYYIKSNIVHRTRLIIIKGREKPLSEPEPFWGISDLEDVYETIKRFDIMSLNIGELIQESKLDIFKMDGYADMVAAGQEDDIIKLLSFVQSTKSLTNSLILDGTAEYEQKELAFTGLKDILVEFRNAVAGAADMPVTILFGQSASGFSSGREDLDSYYDTIGSLQETRLRPALEKLDNLLCKQMFGVVHDDWWFAFMPLHQLTETERMHNLNLFAQSTSLLIQNGVLREDQAAEELKQSVMFDKISDEDIEFLKGLASDPTDFKPITAIQGQQEVYKKTIEANNTE</sequence>
<evidence type="ECO:0000313" key="2">
    <source>
        <dbReference type="EMBL" id="SET17109.1"/>
    </source>
</evidence>
<organism evidence="2 3">
    <name type="scientific">Thorsellia anophelis DSM 18579</name>
    <dbReference type="NCBI Taxonomy" id="1123402"/>
    <lineage>
        <taxon>Bacteria</taxon>
        <taxon>Pseudomonadati</taxon>
        <taxon>Pseudomonadota</taxon>
        <taxon>Gammaproteobacteria</taxon>
        <taxon>Enterobacterales</taxon>
        <taxon>Thorselliaceae</taxon>
        <taxon>Thorsellia</taxon>
    </lineage>
</organism>
<keyword evidence="3" id="KW-1185">Reference proteome</keyword>
<proteinExistence type="predicted"/>
<evidence type="ECO:0000313" key="3">
    <source>
        <dbReference type="Proteomes" id="UP000242642"/>
    </source>
</evidence>
<dbReference type="InterPro" id="IPR006445">
    <property type="entry name" value="Phage-assoc_HI1409"/>
</dbReference>
<feature type="domain" description="Anti-CBASS protein Acb1-like N-terminal" evidence="1">
    <location>
        <begin position="41"/>
        <end position="382"/>
    </location>
</feature>
<dbReference type="Proteomes" id="UP000242642">
    <property type="component" value="Unassembled WGS sequence"/>
</dbReference>
<dbReference type="Pfam" id="PF06381">
    <property type="entry name" value="Phage_portal_3"/>
    <property type="match status" value="1"/>
</dbReference>
<accession>A0A1I0CDW2</accession>
<dbReference type="AlphaFoldDB" id="A0A1I0CDW2"/>
<protein>
    <recommendedName>
        <fullName evidence="1">Anti-CBASS protein Acb1-like N-terminal domain-containing protein</fullName>
    </recommendedName>
</protein>
<dbReference type="InterPro" id="IPR024459">
    <property type="entry name" value="Acb1-like_N"/>
</dbReference>
<reference evidence="3" key="1">
    <citation type="submission" date="2016-10" db="EMBL/GenBank/DDBJ databases">
        <authorList>
            <person name="Varghese N."/>
            <person name="Submissions S."/>
        </authorList>
    </citation>
    <scope>NUCLEOTIDE SEQUENCE [LARGE SCALE GENOMIC DNA]</scope>
    <source>
        <strain evidence="3">DSM 18579</strain>
    </source>
</reference>
<dbReference type="EMBL" id="FOHV01000010">
    <property type="protein sequence ID" value="SET17109.1"/>
    <property type="molecule type" value="Genomic_DNA"/>
</dbReference>
<evidence type="ECO:0000259" key="1">
    <source>
        <dbReference type="Pfam" id="PF06381"/>
    </source>
</evidence>
<dbReference type="NCBIfam" id="TIGR01555">
    <property type="entry name" value="phge_rel_HI1409"/>
    <property type="match status" value="1"/>
</dbReference>
<name>A0A1I0CDW2_9GAMM</name>